<keyword evidence="3" id="KW-1185">Reference proteome</keyword>
<accession>A0ABX7SAJ0</accession>
<dbReference type="SUPFAM" id="SSF51735">
    <property type="entry name" value="NAD(P)-binding Rossmann-fold domains"/>
    <property type="match status" value="1"/>
</dbReference>
<dbReference type="InterPro" id="IPR036291">
    <property type="entry name" value="NAD(P)-bd_dom_sf"/>
</dbReference>
<dbReference type="Pfam" id="PF13380">
    <property type="entry name" value="CoA_binding_2"/>
    <property type="match status" value="1"/>
</dbReference>
<name>A0ABX7SAJ0_9BACT</name>
<gene>
    <name evidence="2" type="ORF">JYK00_02675</name>
</gene>
<dbReference type="SMART" id="SM00881">
    <property type="entry name" value="CoA_binding"/>
    <property type="match status" value="1"/>
</dbReference>
<evidence type="ECO:0000313" key="3">
    <source>
        <dbReference type="Proteomes" id="UP000671862"/>
    </source>
</evidence>
<protein>
    <submittedName>
        <fullName evidence="2">CoA-binding protein</fullName>
    </submittedName>
</protein>
<evidence type="ECO:0000313" key="2">
    <source>
        <dbReference type="EMBL" id="QTA38446.1"/>
    </source>
</evidence>
<dbReference type="RefSeq" id="WP_207567165.1">
    <property type="nucleotide sequence ID" value="NZ_CP071446.1"/>
</dbReference>
<dbReference type="Gene3D" id="3.40.50.720">
    <property type="entry name" value="NAD(P)-binding Rossmann-like Domain"/>
    <property type="match status" value="1"/>
</dbReference>
<proteinExistence type="predicted"/>
<organism evidence="2 3">
    <name type="scientific">Thermosipho ferrireducens</name>
    <dbReference type="NCBI Taxonomy" id="2571116"/>
    <lineage>
        <taxon>Bacteria</taxon>
        <taxon>Thermotogati</taxon>
        <taxon>Thermotogota</taxon>
        <taxon>Thermotogae</taxon>
        <taxon>Thermotogales</taxon>
        <taxon>Fervidobacteriaceae</taxon>
        <taxon>Thermosipho</taxon>
    </lineage>
</organism>
<evidence type="ECO:0000259" key="1">
    <source>
        <dbReference type="SMART" id="SM00881"/>
    </source>
</evidence>
<feature type="domain" description="CoA-binding" evidence="1">
    <location>
        <begin position="2"/>
        <end position="95"/>
    </location>
</feature>
<sequence>MDLKKIKKIAIVGATINREKFGNIVLRDLLKKGFEVIPVTPKYDEVEGLKVIKTIENLPKDTDLLVFIVPPHIGLENTKLAIKSGFKRLWYQPGAFSEEIEKFLKDYEIEYIAGKCIMVETGGVSV</sequence>
<dbReference type="PANTHER" id="PTHR33303:SF2">
    <property type="entry name" value="COA-BINDING DOMAIN-CONTAINING PROTEIN"/>
    <property type="match status" value="1"/>
</dbReference>
<dbReference type="PANTHER" id="PTHR33303">
    <property type="entry name" value="CYTOPLASMIC PROTEIN-RELATED"/>
    <property type="match status" value="1"/>
</dbReference>
<dbReference type="EMBL" id="CP071446">
    <property type="protein sequence ID" value="QTA38446.1"/>
    <property type="molecule type" value="Genomic_DNA"/>
</dbReference>
<dbReference type="InterPro" id="IPR003781">
    <property type="entry name" value="CoA-bd"/>
</dbReference>
<reference evidence="2 3" key="1">
    <citation type="submission" date="2021-03" db="EMBL/GenBank/DDBJ databases">
        <title>Thermosipho ferrireducens sp.nov., an anaerobic thermophilic iron-reducing bacterium isolated from a deep-sea hydrothermal sulfide deposits.</title>
        <authorList>
            <person name="Zeng X."/>
            <person name="Chen Y."/>
            <person name="Shao Z."/>
        </authorList>
    </citation>
    <scope>NUCLEOTIDE SEQUENCE [LARGE SCALE GENOMIC DNA]</scope>
    <source>
        <strain evidence="2 3">JL129W03</strain>
    </source>
</reference>
<dbReference type="Proteomes" id="UP000671862">
    <property type="component" value="Chromosome"/>
</dbReference>